<feature type="transmembrane region" description="Helical" evidence="9">
    <location>
        <begin position="809"/>
        <end position="832"/>
    </location>
</feature>
<dbReference type="Gene3D" id="1.10.510.10">
    <property type="entry name" value="Transferase(Phosphotransferase) domain 1"/>
    <property type="match status" value="1"/>
</dbReference>
<dbReference type="InterPro" id="IPR020846">
    <property type="entry name" value="MFS_dom"/>
</dbReference>
<dbReference type="GO" id="GO:0061513">
    <property type="term" value="F:glucose 6-phosphate:phosphate antiporter activity"/>
    <property type="evidence" value="ECO:0007669"/>
    <property type="project" value="TreeGrafter"/>
</dbReference>
<dbReference type="InterPro" id="IPR011701">
    <property type="entry name" value="MFS"/>
</dbReference>
<organism evidence="12 13">
    <name type="scientific">Uabimicrobium amorphum</name>
    <dbReference type="NCBI Taxonomy" id="2596890"/>
    <lineage>
        <taxon>Bacteria</taxon>
        <taxon>Pseudomonadati</taxon>
        <taxon>Planctomycetota</taxon>
        <taxon>Candidatus Uabimicrobiia</taxon>
        <taxon>Candidatus Uabimicrobiales</taxon>
        <taxon>Candidatus Uabimicrobiaceae</taxon>
        <taxon>Candidatus Uabimicrobium</taxon>
    </lineage>
</organism>
<feature type="transmembrane region" description="Helical" evidence="9">
    <location>
        <begin position="775"/>
        <end position="797"/>
    </location>
</feature>
<feature type="domain" description="Major facilitator superfamily (MFS) profile" evidence="11">
    <location>
        <begin position="685"/>
        <end position="1071"/>
    </location>
</feature>
<evidence type="ECO:0000256" key="6">
    <source>
        <dbReference type="ARBA" id="ARBA00023136"/>
    </source>
</evidence>
<dbReference type="PROSITE" id="PS00108">
    <property type="entry name" value="PROTEIN_KINASE_ST"/>
    <property type="match status" value="1"/>
</dbReference>
<evidence type="ECO:0000256" key="2">
    <source>
        <dbReference type="ARBA" id="ARBA00022692"/>
    </source>
</evidence>
<keyword evidence="12" id="KW-0808">Transferase</keyword>
<evidence type="ECO:0000256" key="7">
    <source>
        <dbReference type="PROSITE-ProRule" id="PRU10141"/>
    </source>
</evidence>
<evidence type="ECO:0000256" key="5">
    <source>
        <dbReference type="ARBA" id="ARBA00022989"/>
    </source>
</evidence>
<feature type="transmembrane region" description="Helical" evidence="9">
    <location>
        <begin position="564"/>
        <end position="585"/>
    </location>
</feature>
<keyword evidence="4 7" id="KW-0067">ATP-binding</keyword>
<evidence type="ECO:0000259" key="11">
    <source>
        <dbReference type="PROSITE" id="PS50850"/>
    </source>
</evidence>
<evidence type="ECO:0000259" key="10">
    <source>
        <dbReference type="PROSITE" id="PS50011"/>
    </source>
</evidence>
<keyword evidence="5 9" id="KW-1133">Transmembrane helix</keyword>
<dbReference type="GO" id="GO:0016020">
    <property type="term" value="C:membrane"/>
    <property type="evidence" value="ECO:0007669"/>
    <property type="project" value="UniProtKB-ARBA"/>
</dbReference>
<dbReference type="Pfam" id="PF00069">
    <property type="entry name" value="Pkinase"/>
    <property type="match status" value="1"/>
</dbReference>
<keyword evidence="2 9" id="KW-0812">Transmembrane</keyword>
<keyword evidence="6 9" id="KW-0472">Membrane</keyword>
<dbReference type="PANTHER" id="PTHR43826">
    <property type="entry name" value="GLUCOSE-6-PHOSPHATE EXCHANGER SLC37A4"/>
    <property type="match status" value="1"/>
</dbReference>
<feature type="transmembrane region" description="Helical" evidence="9">
    <location>
        <begin position="640"/>
        <end position="658"/>
    </location>
</feature>
<feature type="transmembrane region" description="Helical" evidence="9">
    <location>
        <begin position="928"/>
        <end position="947"/>
    </location>
</feature>
<dbReference type="InterPro" id="IPR017441">
    <property type="entry name" value="Protein_kinase_ATP_BS"/>
</dbReference>
<dbReference type="PROSITE" id="PS50011">
    <property type="entry name" value="PROTEIN_KINASE_DOM"/>
    <property type="match status" value="1"/>
</dbReference>
<feature type="transmembrane region" description="Helical" evidence="9">
    <location>
        <begin position="1046"/>
        <end position="1064"/>
    </location>
</feature>
<keyword evidence="3 7" id="KW-0547">Nucleotide-binding</keyword>
<evidence type="ECO:0000256" key="8">
    <source>
        <dbReference type="SAM" id="Coils"/>
    </source>
</evidence>
<sequence length="1077" mass="119989">MDNSKDKIWKDLFANEEKMGNKALSYSFRAQEESIPEIQLDLPKSSIGGKKIEEFTVVGAQQDVPFAAAQTMNLHDDEEVKQHEKSVSGRYRKLESNLNEDFILDEVIGEGGMGSIFKGMQRSLGRDVAIKILHNGSEHANLFASEARITGGLEHSNIVPIHHFGATENGVPHLAMKLVKGKSWLEILEDEKRPLKEHLRILITVCNAIAYAHENKIIHRDLKLENIMVGEFGEIFVMDWGLAVSFADKKEPHILHNSEVEFPAGTPIYMAPELATGEGKKQGPTTDVYLLGACLHHVLMKSARHTGQSLREVLENATASQPFSYPKEIPRELANICNKATAQDPQNRYSSVKEFQKLIEEYLEHEQANLLINEGLAKLEELDKSVARFARASERERETLEREIHRLDGEIVFALEQALKIWKNAEEARNGLTKENTLMLNYALETEDLKFAQYLMSRCEVPEYQDKIRKLQQKLKAQKDELIHLREAVRAHDWQEVASPLGTIFLFAAILGALGCFLTGSVLRKPDFSYWMVVPIWLFIPVVLGGITYYQARGLKIRSLVSQDIIGMWVIVGITCMLTGVINHSLGLPPFRMIGVASLLIGIGIANMALDIKKWLFIPAAVFFLGGVIMGVLYDYGLEIFGFLWLTSLMSIGVYFKIRSFVLEEDEGLVDIQGAHRGVSGSVMTFALLFFGYFAYYLTRANMSVAQLSIVDTTALTTKDLTAITSWGIMFYAIGKFTNGMIADKIGGKSIFILGMIGSVYSTCMFATGETYAWFLGWWCCNFYFLSMGWSGLIKICSHWYGGHKQRGTIMGIMSFSYQMGEAVAKAVTTLLASFSLLIWQGLFFVPAALLAIAALIVFLFLKEQPSNRPAVCETPNIKKVLQTLFTSRAFLLMIWGGFALTMVRGFFQSYSPQLLADRGLVNEEAGYVSTLFPIAGMVGTFLAGWISDKMNGNRGPVLVVPCMILAFMMFGSGLFFHSLFLLQGFLIISGFLIYAAYSVLGGVAAIDVGGNQAPSTTAGVLDGFGYLGYAVGSFLMLYFNPEQMFTVFAVVMLLMSLTLIPLWKIYPTKPLDFTEA</sequence>
<feature type="transmembrane region" description="Helical" evidence="9">
    <location>
        <begin position="615"/>
        <end position="634"/>
    </location>
</feature>
<keyword evidence="12" id="KW-0418">Kinase</keyword>
<dbReference type="InterPro" id="IPR051337">
    <property type="entry name" value="OPA_Antiporter"/>
</dbReference>
<protein>
    <submittedName>
        <fullName evidence="12">Protein kinase</fullName>
    </submittedName>
</protein>
<dbReference type="GO" id="GO:0005524">
    <property type="term" value="F:ATP binding"/>
    <property type="evidence" value="ECO:0007669"/>
    <property type="project" value="UniProtKB-UniRule"/>
</dbReference>
<feature type="domain" description="Protein kinase" evidence="10">
    <location>
        <begin position="102"/>
        <end position="363"/>
    </location>
</feature>
<dbReference type="Pfam" id="PF07690">
    <property type="entry name" value="MFS_1"/>
    <property type="match status" value="1"/>
</dbReference>
<keyword evidence="8" id="KW-0175">Coiled coil</keyword>
<dbReference type="InterPro" id="IPR036259">
    <property type="entry name" value="MFS_trans_sf"/>
</dbReference>
<gene>
    <name evidence="12" type="ORF">UABAM_00312</name>
</gene>
<dbReference type="OrthoDB" id="1039448at2"/>
<comment type="subcellular location">
    <subcellularLocation>
        <location evidence="1">Endomembrane system</location>
        <topology evidence="1">Multi-pass membrane protein</topology>
    </subcellularLocation>
</comment>
<dbReference type="InterPro" id="IPR000719">
    <property type="entry name" value="Prot_kinase_dom"/>
</dbReference>
<dbReference type="GO" id="GO:0004672">
    <property type="term" value="F:protein kinase activity"/>
    <property type="evidence" value="ECO:0007669"/>
    <property type="project" value="InterPro"/>
</dbReference>
<dbReference type="PROSITE" id="PS50850">
    <property type="entry name" value="MFS"/>
    <property type="match status" value="1"/>
</dbReference>
<reference evidence="12 13" key="1">
    <citation type="submission" date="2019-08" db="EMBL/GenBank/DDBJ databases">
        <title>Complete genome sequence of Candidatus Uab amorphum.</title>
        <authorList>
            <person name="Shiratori T."/>
            <person name="Suzuki S."/>
            <person name="Kakizawa Y."/>
            <person name="Ishida K."/>
        </authorList>
    </citation>
    <scope>NUCLEOTIDE SEQUENCE [LARGE SCALE GENOMIC DNA]</scope>
    <source>
        <strain evidence="12 13">SRT547</strain>
    </source>
</reference>
<feature type="transmembrane region" description="Helical" evidence="9">
    <location>
        <begin position="529"/>
        <end position="552"/>
    </location>
</feature>
<dbReference type="CDD" id="cd14014">
    <property type="entry name" value="STKc_PknB_like"/>
    <property type="match status" value="1"/>
</dbReference>
<dbReference type="Proteomes" id="UP000326354">
    <property type="component" value="Chromosome"/>
</dbReference>
<feature type="transmembrane region" description="Helical" evidence="9">
    <location>
        <begin position="751"/>
        <end position="769"/>
    </location>
</feature>
<evidence type="ECO:0000256" key="1">
    <source>
        <dbReference type="ARBA" id="ARBA00004127"/>
    </source>
</evidence>
<dbReference type="PANTHER" id="PTHR43826:SF8">
    <property type="entry name" value="MAJOR FACILITATOR SUPERFAMILY (MFS) PROFILE DOMAIN-CONTAINING PROTEIN"/>
    <property type="match status" value="1"/>
</dbReference>
<keyword evidence="13" id="KW-1185">Reference proteome</keyword>
<dbReference type="GO" id="GO:0012505">
    <property type="term" value="C:endomembrane system"/>
    <property type="evidence" value="ECO:0007669"/>
    <property type="project" value="UniProtKB-SubCell"/>
</dbReference>
<feature type="transmembrane region" description="Helical" evidence="9">
    <location>
        <begin position="679"/>
        <end position="698"/>
    </location>
</feature>
<feature type="transmembrane region" description="Helical" evidence="9">
    <location>
        <begin position="591"/>
        <end position="610"/>
    </location>
</feature>
<dbReference type="InterPro" id="IPR011009">
    <property type="entry name" value="Kinase-like_dom_sf"/>
</dbReference>
<dbReference type="KEGG" id="uam:UABAM_00312"/>
<feature type="transmembrane region" description="Helical" evidence="9">
    <location>
        <begin position="838"/>
        <end position="862"/>
    </location>
</feature>
<dbReference type="SMART" id="SM00220">
    <property type="entry name" value="S_TKc"/>
    <property type="match status" value="1"/>
</dbReference>
<evidence type="ECO:0000313" key="12">
    <source>
        <dbReference type="EMBL" id="BBM81969.1"/>
    </source>
</evidence>
<feature type="transmembrane region" description="Helical" evidence="9">
    <location>
        <begin position="890"/>
        <end position="908"/>
    </location>
</feature>
<evidence type="ECO:0000313" key="13">
    <source>
        <dbReference type="Proteomes" id="UP000326354"/>
    </source>
</evidence>
<evidence type="ECO:0000256" key="4">
    <source>
        <dbReference type="ARBA" id="ARBA00022840"/>
    </source>
</evidence>
<evidence type="ECO:0000256" key="9">
    <source>
        <dbReference type="SAM" id="Phobius"/>
    </source>
</evidence>
<dbReference type="GO" id="GO:0035435">
    <property type="term" value="P:phosphate ion transmembrane transport"/>
    <property type="evidence" value="ECO:0007669"/>
    <property type="project" value="TreeGrafter"/>
</dbReference>
<evidence type="ECO:0000256" key="3">
    <source>
        <dbReference type="ARBA" id="ARBA00022741"/>
    </source>
</evidence>
<dbReference type="PROSITE" id="PS00107">
    <property type="entry name" value="PROTEIN_KINASE_ATP"/>
    <property type="match status" value="1"/>
</dbReference>
<feature type="transmembrane region" description="Helical" evidence="9">
    <location>
        <begin position="504"/>
        <end position="523"/>
    </location>
</feature>
<dbReference type="SUPFAM" id="SSF56112">
    <property type="entry name" value="Protein kinase-like (PK-like)"/>
    <property type="match status" value="1"/>
</dbReference>
<feature type="transmembrane region" description="Helical" evidence="9">
    <location>
        <begin position="959"/>
        <end position="980"/>
    </location>
</feature>
<feature type="transmembrane region" description="Helical" evidence="9">
    <location>
        <begin position="986"/>
        <end position="1007"/>
    </location>
</feature>
<dbReference type="RefSeq" id="WP_151966229.1">
    <property type="nucleotide sequence ID" value="NZ_AP019860.1"/>
</dbReference>
<dbReference type="EMBL" id="AP019860">
    <property type="protein sequence ID" value="BBM81969.1"/>
    <property type="molecule type" value="Genomic_DNA"/>
</dbReference>
<feature type="coiled-coil region" evidence="8">
    <location>
        <begin position="390"/>
        <end position="417"/>
    </location>
</feature>
<dbReference type="InterPro" id="IPR008271">
    <property type="entry name" value="Ser/Thr_kinase_AS"/>
</dbReference>
<dbReference type="Gene3D" id="3.30.200.20">
    <property type="entry name" value="Phosphorylase Kinase, domain 1"/>
    <property type="match status" value="1"/>
</dbReference>
<dbReference type="AlphaFoldDB" id="A0A5S9F211"/>
<dbReference type="SUPFAM" id="SSF103473">
    <property type="entry name" value="MFS general substrate transporter"/>
    <property type="match status" value="1"/>
</dbReference>
<accession>A0A5S9F211</accession>
<dbReference type="Gene3D" id="1.20.1250.20">
    <property type="entry name" value="MFS general substrate transporter like domains"/>
    <property type="match status" value="2"/>
</dbReference>
<proteinExistence type="predicted"/>
<name>A0A5S9F211_UABAM</name>
<feature type="binding site" evidence="7">
    <location>
        <position position="131"/>
    </location>
    <ligand>
        <name>ATP</name>
        <dbReference type="ChEBI" id="CHEBI:30616"/>
    </ligand>
</feature>
<feature type="transmembrane region" description="Helical" evidence="9">
    <location>
        <begin position="1019"/>
        <end position="1040"/>
    </location>
</feature>
<feature type="coiled-coil region" evidence="8">
    <location>
        <begin position="461"/>
        <end position="488"/>
    </location>
</feature>